<evidence type="ECO:0000313" key="9">
    <source>
        <dbReference type="Proteomes" id="UP000257109"/>
    </source>
</evidence>
<keyword evidence="1" id="KW-0808">Transferase</keyword>
<keyword evidence="9" id="KW-1185">Reference proteome</keyword>
<evidence type="ECO:0000256" key="4">
    <source>
        <dbReference type="ARBA" id="ARBA00022759"/>
    </source>
</evidence>
<dbReference type="InterPro" id="IPR041373">
    <property type="entry name" value="RT_RNaseH"/>
</dbReference>
<evidence type="ECO:0000313" key="8">
    <source>
        <dbReference type="EMBL" id="RDX81043.1"/>
    </source>
</evidence>
<dbReference type="GO" id="GO:0003964">
    <property type="term" value="F:RNA-directed DNA polymerase activity"/>
    <property type="evidence" value="ECO:0007669"/>
    <property type="project" value="UniProtKB-KW"/>
</dbReference>
<keyword evidence="3" id="KW-0540">Nuclease</keyword>
<evidence type="ECO:0000256" key="5">
    <source>
        <dbReference type="ARBA" id="ARBA00022801"/>
    </source>
</evidence>
<sequence>MCVNCQAINKINIKYRHLIPRLDDVLDELHGSCYFSKINLKSIGIGVVLMQEDHPIAYFSEKLSEATLNYPTYDKESHALMRSL</sequence>
<protein>
    <recommendedName>
        <fullName evidence="7">Reverse transcriptase RNase H-like domain-containing protein</fullName>
    </recommendedName>
</protein>
<accession>A0A371FSK5</accession>
<evidence type="ECO:0000256" key="3">
    <source>
        <dbReference type="ARBA" id="ARBA00022722"/>
    </source>
</evidence>
<evidence type="ECO:0000259" key="7">
    <source>
        <dbReference type="Pfam" id="PF17917"/>
    </source>
</evidence>
<gene>
    <name evidence="8" type="ORF">CR513_38339</name>
</gene>
<evidence type="ECO:0000256" key="1">
    <source>
        <dbReference type="ARBA" id="ARBA00022679"/>
    </source>
</evidence>
<dbReference type="GO" id="GO:0004519">
    <property type="term" value="F:endonuclease activity"/>
    <property type="evidence" value="ECO:0007669"/>
    <property type="project" value="UniProtKB-KW"/>
</dbReference>
<dbReference type="Gene3D" id="3.30.70.270">
    <property type="match status" value="1"/>
</dbReference>
<dbReference type="EMBL" id="QJKJ01008029">
    <property type="protein sequence ID" value="RDX81043.1"/>
    <property type="molecule type" value="Genomic_DNA"/>
</dbReference>
<feature type="domain" description="Reverse transcriptase RNase H-like" evidence="7">
    <location>
        <begin position="41"/>
        <end position="84"/>
    </location>
</feature>
<dbReference type="OrthoDB" id="1924993at2759"/>
<keyword evidence="6" id="KW-0695">RNA-directed DNA polymerase</keyword>
<dbReference type="AlphaFoldDB" id="A0A371FSK5"/>
<comment type="caution">
    <text evidence="8">The sequence shown here is derived from an EMBL/GenBank/DDBJ whole genome shotgun (WGS) entry which is preliminary data.</text>
</comment>
<proteinExistence type="predicted"/>
<evidence type="ECO:0000256" key="2">
    <source>
        <dbReference type="ARBA" id="ARBA00022695"/>
    </source>
</evidence>
<dbReference type="Gene3D" id="3.10.10.10">
    <property type="entry name" value="HIV Type 1 Reverse Transcriptase, subunit A, domain 1"/>
    <property type="match status" value="1"/>
</dbReference>
<dbReference type="GO" id="GO:0016787">
    <property type="term" value="F:hydrolase activity"/>
    <property type="evidence" value="ECO:0007669"/>
    <property type="project" value="UniProtKB-KW"/>
</dbReference>
<dbReference type="PANTHER" id="PTHR35046">
    <property type="entry name" value="ZINC KNUCKLE (CCHC-TYPE) FAMILY PROTEIN"/>
    <property type="match status" value="1"/>
</dbReference>
<keyword evidence="4" id="KW-0255">Endonuclease</keyword>
<dbReference type="InterPro" id="IPR043128">
    <property type="entry name" value="Rev_trsase/Diguanyl_cyclase"/>
</dbReference>
<name>A0A371FSK5_MUCPR</name>
<dbReference type="SUPFAM" id="SSF56672">
    <property type="entry name" value="DNA/RNA polymerases"/>
    <property type="match status" value="1"/>
</dbReference>
<keyword evidence="5" id="KW-0378">Hydrolase</keyword>
<dbReference type="InterPro" id="IPR043502">
    <property type="entry name" value="DNA/RNA_pol_sf"/>
</dbReference>
<dbReference type="Proteomes" id="UP000257109">
    <property type="component" value="Unassembled WGS sequence"/>
</dbReference>
<evidence type="ECO:0000256" key="6">
    <source>
        <dbReference type="ARBA" id="ARBA00022918"/>
    </source>
</evidence>
<dbReference type="Pfam" id="PF17917">
    <property type="entry name" value="RT_RNaseH"/>
    <property type="match status" value="1"/>
</dbReference>
<keyword evidence="2" id="KW-0548">Nucleotidyltransferase</keyword>
<reference evidence="8" key="1">
    <citation type="submission" date="2018-05" db="EMBL/GenBank/DDBJ databases">
        <title>Draft genome of Mucuna pruriens seed.</title>
        <authorList>
            <person name="Nnadi N.E."/>
            <person name="Vos R."/>
            <person name="Hasami M.H."/>
            <person name="Devisetty U.K."/>
            <person name="Aguiy J.C."/>
        </authorList>
    </citation>
    <scope>NUCLEOTIDE SEQUENCE [LARGE SCALE GENOMIC DNA]</scope>
    <source>
        <strain evidence="8">JCA_2017</strain>
    </source>
</reference>
<dbReference type="PANTHER" id="PTHR35046:SF9">
    <property type="entry name" value="RNA-DIRECTED DNA POLYMERASE"/>
    <property type="match status" value="1"/>
</dbReference>
<feature type="non-terminal residue" evidence="8">
    <location>
        <position position="1"/>
    </location>
</feature>
<organism evidence="8 9">
    <name type="scientific">Mucuna pruriens</name>
    <name type="common">Velvet bean</name>
    <name type="synonym">Dolichos pruriens</name>
    <dbReference type="NCBI Taxonomy" id="157652"/>
    <lineage>
        <taxon>Eukaryota</taxon>
        <taxon>Viridiplantae</taxon>
        <taxon>Streptophyta</taxon>
        <taxon>Embryophyta</taxon>
        <taxon>Tracheophyta</taxon>
        <taxon>Spermatophyta</taxon>
        <taxon>Magnoliopsida</taxon>
        <taxon>eudicotyledons</taxon>
        <taxon>Gunneridae</taxon>
        <taxon>Pentapetalae</taxon>
        <taxon>rosids</taxon>
        <taxon>fabids</taxon>
        <taxon>Fabales</taxon>
        <taxon>Fabaceae</taxon>
        <taxon>Papilionoideae</taxon>
        <taxon>50 kb inversion clade</taxon>
        <taxon>NPAAA clade</taxon>
        <taxon>indigoferoid/millettioid clade</taxon>
        <taxon>Phaseoleae</taxon>
        <taxon>Mucuna</taxon>
    </lineage>
</organism>